<protein>
    <submittedName>
        <fullName evidence="3">YccF domain-containing protein</fullName>
    </submittedName>
</protein>
<feature type="domain" description="Inner membrane component" evidence="2">
    <location>
        <begin position="4"/>
        <end position="54"/>
    </location>
</feature>
<dbReference type="NCBIfam" id="NF008740">
    <property type="entry name" value="PRK11770.1-2"/>
    <property type="match status" value="1"/>
</dbReference>
<comment type="caution">
    <text evidence="3">The sequence shown here is derived from an EMBL/GenBank/DDBJ whole genome shotgun (WGS) entry which is preliminary data.</text>
</comment>
<reference evidence="3" key="2">
    <citation type="submission" date="2021-04" db="EMBL/GenBank/DDBJ databases">
        <authorList>
            <person name="Gilroy R."/>
        </authorList>
    </citation>
    <scope>NUCLEOTIDE SEQUENCE</scope>
    <source>
        <strain evidence="3">CHK195-9823</strain>
    </source>
</reference>
<feature type="transmembrane region" description="Helical" evidence="1">
    <location>
        <begin position="56"/>
        <end position="74"/>
    </location>
</feature>
<accession>A0A9D1TFW1</accession>
<keyword evidence="1" id="KW-0812">Transmembrane</keyword>
<dbReference type="EMBL" id="DXIQ01000063">
    <property type="protein sequence ID" value="HIV39284.1"/>
    <property type="molecule type" value="Genomic_DNA"/>
</dbReference>
<dbReference type="Pfam" id="PF03733">
    <property type="entry name" value="YccF"/>
    <property type="match status" value="2"/>
</dbReference>
<dbReference type="PIRSF" id="PIRSF028777">
    <property type="entry name" value="UCP028777"/>
    <property type="match status" value="1"/>
</dbReference>
<feature type="domain" description="Inner membrane component" evidence="2">
    <location>
        <begin position="66"/>
        <end position="115"/>
    </location>
</feature>
<evidence type="ECO:0000313" key="4">
    <source>
        <dbReference type="Proteomes" id="UP000886814"/>
    </source>
</evidence>
<dbReference type="Proteomes" id="UP000886814">
    <property type="component" value="Unassembled WGS sequence"/>
</dbReference>
<dbReference type="InterPro" id="IPR005185">
    <property type="entry name" value="YccF"/>
</dbReference>
<feature type="transmembrane region" description="Helical" evidence="1">
    <location>
        <begin position="6"/>
        <end position="35"/>
    </location>
</feature>
<dbReference type="GO" id="GO:0005886">
    <property type="term" value="C:plasma membrane"/>
    <property type="evidence" value="ECO:0007669"/>
    <property type="project" value="TreeGrafter"/>
</dbReference>
<sequence length="119" mass="12762">MGCLGNLLWFIFGGALSGLSWCLAGCLWCITIIGIPVGMQCFKFAGLSFFPFGKEVQYGGGAGSFLLNILWLILSGLPLAIEHCVLGILMCITIIGIPFGLQHFKLAKLALMPFGAEVY</sequence>
<evidence type="ECO:0000259" key="2">
    <source>
        <dbReference type="Pfam" id="PF03733"/>
    </source>
</evidence>
<dbReference type="AlphaFoldDB" id="A0A9D1TFW1"/>
<keyword evidence="1" id="KW-0472">Membrane</keyword>
<proteinExistence type="predicted"/>
<dbReference type="PANTHER" id="PTHR42903">
    <property type="entry name" value="INNER MEMBRANE PROTEIN YCCF"/>
    <property type="match status" value="1"/>
</dbReference>
<evidence type="ECO:0000256" key="1">
    <source>
        <dbReference type="SAM" id="Phobius"/>
    </source>
</evidence>
<dbReference type="InterPro" id="IPR052937">
    <property type="entry name" value="Inner_membrane_protein"/>
</dbReference>
<reference evidence="3" key="1">
    <citation type="journal article" date="2021" name="PeerJ">
        <title>Extensive microbial diversity within the chicken gut microbiome revealed by metagenomics and culture.</title>
        <authorList>
            <person name="Gilroy R."/>
            <person name="Ravi A."/>
            <person name="Getino M."/>
            <person name="Pursley I."/>
            <person name="Horton D.L."/>
            <person name="Alikhan N.F."/>
            <person name="Baker D."/>
            <person name="Gharbi K."/>
            <person name="Hall N."/>
            <person name="Watson M."/>
            <person name="Adriaenssens E.M."/>
            <person name="Foster-Nyarko E."/>
            <person name="Jarju S."/>
            <person name="Secka A."/>
            <person name="Antonio M."/>
            <person name="Oren A."/>
            <person name="Chaudhuri R.R."/>
            <person name="La Ragione R."/>
            <person name="Hildebrand F."/>
            <person name="Pallen M.J."/>
        </authorList>
    </citation>
    <scope>NUCLEOTIDE SEQUENCE</scope>
    <source>
        <strain evidence="3">CHK195-9823</strain>
    </source>
</reference>
<organism evidence="3 4">
    <name type="scientific">Candidatus Blautia stercorigallinarum</name>
    <dbReference type="NCBI Taxonomy" id="2838501"/>
    <lineage>
        <taxon>Bacteria</taxon>
        <taxon>Bacillati</taxon>
        <taxon>Bacillota</taxon>
        <taxon>Clostridia</taxon>
        <taxon>Lachnospirales</taxon>
        <taxon>Lachnospiraceae</taxon>
        <taxon>Blautia</taxon>
    </lineage>
</organism>
<dbReference type="PANTHER" id="PTHR42903:SF1">
    <property type="entry name" value="INNER MEMBRANE PROTEIN YCCF"/>
    <property type="match status" value="1"/>
</dbReference>
<dbReference type="InterPro" id="IPR031308">
    <property type="entry name" value="UCP028777"/>
</dbReference>
<evidence type="ECO:0000313" key="3">
    <source>
        <dbReference type="EMBL" id="HIV39284.1"/>
    </source>
</evidence>
<feature type="transmembrane region" description="Helical" evidence="1">
    <location>
        <begin position="80"/>
        <end position="101"/>
    </location>
</feature>
<keyword evidence="1" id="KW-1133">Transmembrane helix</keyword>
<gene>
    <name evidence="3" type="ORF">H9747_09875</name>
</gene>
<name>A0A9D1TFW1_9FIRM</name>